<protein>
    <submittedName>
        <fullName evidence="3">Uncharacterized protein</fullName>
    </submittedName>
</protein>
<keyword evidence="2" id="KW-0732">Signal</keyword>
<name>A0A067N1U1_BOTB1</name>
<dbReference type="InParanoid" id="A0A067N1U1"/>
<proteinExistence type="predicted"/>
<sequence>MSGRNPPLWLTIRIFILTAGITAKTLELSKNTSIPQLNAREQHTRPKIGQGGSESPARYRARQPGPKNSWGQQRSCRTHRCLAKVQAPKRIKTAERHEGPGHLISLRERNADPPGIRKIHAGSLLLTAISTPNHSQSGALDEAQMARDEWLWVPKASKNVAPETRGSWTLRALWWRTHGN</sequence>
<dbReference type="Proteomes" id="UP000027195">
    <property type="component" value="Unassembled WGS sequence"/>
</dbReference>
<evidence type="ECO:0000313" key="3">
    <source>
        <dbReference type="EMBL" id="KDQ20905.1"/>
    </source>
</evidence>
<dbReference type="HOGENOM" id="CLU_1495948_0_0_1"/>
<dbReference type="EMBL" id="KL198017">
    <property type="protein sequence ID" value="KDQ20905.1"/>
    <property type="molecule type" value="Genomic_DNA"/>
</dbReference>
<organism evidence="3 4">
    <name type="scientific">Botryobasidium botryosum (strain FD-172 SS1)</name>
    <dbReference type="NCBI Taxonomy" id="930990"/>
    <lineage>
        <taxon>Eukaryota</taxon>
        <taxon>Fungi</taxon>
        <taxon>Dikarya</taxon>
        <taxon>Basidiomycota</taxon>
        <taxon>Agaricomycotina</taxon>
        <taxon>Agaricomycetes</taxon>
        <taxon>Cantharellales</taxon>
        <taxon>Botryobasidiaceae</taxon>
        <taxon>Botryobasidium</taxon>
    </lineage>
</organism>
<feature type="signal peptide" evidence="2">
    <location>
        <begin position="1"/>
        <end position="23"/>
    </location>
</feature>
<dbReference type="AlphaFoldDB" id="A0A067N1U1"/>
<reference evidence="4" key="1">
    <citation type="journal article" date="2014" name="Proc. Natl. Acad. Sci. U.S.A.">
        <title>Extensive sampling of basidiomycete genomes demonstrates inadequacy of the white-rot/brown-rot paradigm for wood decay fungi.</title>
        <authorList>
            <person name="Riley R."/>
            <person name="Salamov A.A."/>
            <person name="Brown D.W."/>
            <person name="Nagy L.G."/>
            <person name="Floudas D."/>
            <person name="Held B.W."/>
            <person name="Levasseur A."/>
            <person name="Lombard V."/>
            <person name="Morin E."/>
            <person name="Otillar R."/>
            <person name="Lindquist E.A."/>
            <person name="Sun H."/>
            <person name="LaButti K.M."/>
            <person name="Schmutz J."/>
            <person name="Jabbour D."/>
            <person name="Luo H."/>
            <person name="Baker S.E."/>
            <person name="Pisabarro A.G."/>
            <person name="Walton J.D."/>
            <person name="Blanchette R.A."/>
            <person name="Henrissat B."/>
            <person name="Martin F."/>
            <person name="Cullen D."/>
            <person name="Hibbett D.S."/>
            <person name="Grigoriev I.V."/>
        </authorList>
    </citation>
    <scope>NUCLEOTIDE SEQUENCE [LARGE SCALE GENOMIC DNA]</scope>
    <source>
        <strain evidence="4">FD-172 SS1</strain>
    </source>
</reference>
<feature type="region of interest" description="Disordered" evidence="1">
    <location>
        <begin position="34"/>
        <end position="75"/>
    </location>
</feature>
<keyword evidence="4" id="KW-1185">Reference proteome</keyword>
<evidence type="ECO:0000256" key="1">
    <source>
        <dbReference type="SAM" id="MobiDB-lite"/>
    </source>
</evidence>
<evidence type="ECO:0000256" key="2">
    <source>
        <dbReference type="SAM" id="SignalP"/>
    </source>
</evidence>
<feature type="chain" id="PRO_5001645214" evidence="2">
    <location>
        <begin position="24"/>
        <end position="180"/>
    </location>
</feature>
<evidence type="ECO:0000313" key="4">
    <source>
        <dbReference type="Proteomes" id="UP000027195"/>
    </source>
</evidence>
<gene>
    <name evidence="3" type="ORF">BOTBODRAFT_40936</name>
</gene>
<accession>A0A067N1U1</accession>